<keyword evidence="6" id="KW-0677">Repeat</keyword>
<keyword evidence="7" id="KW-1133">Transmembrane helix</keyword>
<dbReference type="GO" id="GO:0005886">
    <property type="term" value="C:plasma membrane"/>
    <property type="evidence" value="ECO:0007669"/>
    <property type="project" value="UniProtKB-SubCell"/>
</dbReference>
<dbReference type="PROSITE" id="PS51450">
    <property type="entry name" value="LRR"/>
    <property type="match status" value="1"/>
</dbReference>
<dbReference type="InterPro" id="IPR001611">
    <property type="entry name" value="Leu-rich_rpt"/>
</dbReference>
<name>A0AAJ6T6A6_POPEU</name>
<dbReference type="KEGG" id="peu:105111648"/>
<gene>
    <name evidence="12" type="primary">LOC105111648</name>
</gene>
<evidence type="ECO:0000256" key="6">
    <source>
        <dbReference type="ARBA" id="ARBA00022737"/>
    </source>
</evidence>
<evidence type="ECO:0000256" key="1">
    <source>
        <dbReference type="ARBA" id="ARBA00004251"/>
    </source>
</evidence>
<protein>
    <submittedName>
        <fullName evidence="12">Receptor-like protein 12 isoform X1</fullName>
    </submittedName>
</protein>
<evidence type="ECO:0000256" key="9">
    <source>
        <dbReference type="ARBA" id="ARBA00023170"/>
    </source>
</evidence>
<dbReference type="PANTHER" id="PTHR27004:SF411">
    <property type="entry name" value="OS11G0173550 PROTEIN"/>
    <property type="match status" value="1"/>
</dbReference>
<evidence type="ECO:0000256" key="10">
    <source>
        <dbReference type="ARBA" id="ARBA00023180"/>
    </source>
</evidence>
<evidence type="ECO:0000313" key="11">
    <source>
        <dbReference type="Proteomes" id="UP000694918"/>
    </source>
</evidence>
<keyword evidence="4" id="KW-0433">Leucine-rich repeat</keyword>
<accession>A0AAJ6T6A6</accession>
<dbReference type="Pfam" id="PF00560">
    <property type="entry name" value="LRR_1"/>
    <property type="match status" value="5"/>
</dbReference>
<dbReference type="FunFam" id="3.80.10.10:FF:000111">
    <property type="entry name" value="LRR receptor-like serine/threonine-protein kinase ERECTA"/>
    <property type="match status" value="1"/>
</dbReference>
<keyword evidence="5" id="KW-0812">Transmembrane</keyword>
<keyword evidence="11" id="KW-1185">Reference proteome</keyword>
<sequence>MTLVTPNSLANLSSSLSALGLWNCGLKGKFPQTLPELYILVLKSNKLHGFVNSPTTKNSLSKLRIFDISNNNLSGPLPIGYFNSFGAMMAYDQNSFHMMAYFIKMTWKGVEIEFEKIRSTLSILDLSNNNFIGEIPKVIGKLKGLQQLNLSYNFLTGQIQSSLGMLSNLESLDLSSNFLTGRIPDQLADLTFLAVLNLSHNQLEGAIPTGKQFNTFNASSFEGNLGLCGFPMPKECNSDEASPLQPSNFHDGDDSKFFGEGFGWKAVAIGNGCGIVFGVTMGYVGFRTRKPAWFLKVVEDQWNLKARRTKKNARRNGARRN</sequence>
<dbReference type="InterPro" id="IPR032675">
    <property type="entry name" value="LRR_dom_sf"/>
</dbReference>
<evidence type="ECO:0000256" key="5">
    <source>
        <dbReference type="ARBA" id="ARBA00022692"/>
    </source>
</evidence>
<dbReference type="AlphaFoldDB" id="A0AAJ6T6A6"/>
<dbReference type="Proteomes" id="UP000694918">
    <property type="component" value="Unplaced"/>
</dbReference>
<evidence type="ECO:0000256" key="4">
    <source>
        <dbReference type="ARBA" id="ARBA00022614"/>
    </source>
</evidence>
<evidence type="ECO:0000256" key="7">
    <source>
        <dbReference type="ARBA" id="ARBA00022989"/>
    </source>
</evidence>
<evidence type="ECO:0000256" key="2">
    <source>
        <dbReference type="ARBA" id="ARBA00009592"/>
    </source>
</evidence>
<reference evidence="12" key="1">
    <citation type="submission" date="2025-08" db="UniProtKB">
        <authorList>
            <consortium name="RefSeq"/>
        </authorList>
    </citation>
    <scope>IDENTIFICATION</scope>
</reference>
<organism evidence="11 12">
    <name type="scientific">Populus euphratica</name>
    <name type="common">Euphrates poplar</name>
    <dbReference type="NCBI Taxonomy" id="75702"/>
    <lineage>
        <taxon>Eukaryota</taxon>
        <taxon>Viridiplantae</taxon>
        <taxon>Streptophyta</taxon>
        <taxon>Embryophyta</taxon>
        <taxon>Tracheophyta</taxon>
        <taxon>Spermatophyta</taxon>
        <taxon>Magnoliopsida</taxon>
        <taxon>eudicotyledons</taxon>
        <taxon>Gunneridae</taxon>
        <taxon>Pentapetalae</taxon>
        <taxon>rosids</taxon>
        <taxon>fabids</taxon>
        <taxon>Malpighiales</taxon>
        <taxon>Salicaceae</taxon>
        <taxon>Saliceae</taxon>
        <taxon>Populus</taxon>
    </lineage>
</organism>
<proteinExistence type="inferred from homology"/>
<comment type="similarity">
    <text evidence="2">Belongs to the RLP family.</text>
</comment>
<dbReference type="SUPFAM" id="SSF52058">
    <property type="entry name" value="L domain-like"/>
    <property type="match status" value="1"/>
</dbReference>
<dbReference type="RefSeq" id="XP_011005373.1">
    <property type="nucleotide sequence ID" value="XM_011007071.1"/>
</dbReference>
<evidence type="ECO:0000313" key="12">
    <source>
        <dbReference type="RefSeq" id="XP_011005373.1"/>
    </source>
</evidence>
<keyword evidence="10" id="KW-0325">Glycoprotein</keyword>
<keyword evidence="3" id="KW-1003">Cell membrane</keyword>
<evidence type="ECO:0000256" key="3">
    <source>
        <dbReference type="ARBA" id="ARBA00022475"/>
    </source>
</evidence>
<dbReference type="PRINTS" id="PR00019">
    <property type="entry name" value="LEURICHRPT"/>
</dbReference>
<dbReference type="GeneID" id="105111648"/>
<evidence type="ECO:0000256" key="8">
    <source>
        <dbReference type="ARBA" id="ARBA00023136"/>
    </source>
</evidence>
<keyword evidence="9" id="KW-0675">Receptor</keyword>
<keyword evidence="8" id="KW-0472">Membrane</keyword>
<dbReference type="PANTHER" id="PTHR27004">
    <property type="entry name" value="RECEPTOR-LIKE PROTEIN 12 ISOFORM X1"/>
    <property type="match status" value="1"/>
</dbReference>
<dbReference type="Gene3D" id="3.80.10.10">
    <property type="entry name" value="Ribonuclease Inhibitor"/>
    <property type="match status" value="1"/>
</dbReference>
<comment type="subcellular location">
    <subcellularLocation>
        <location evidence="1">Cell membrane</location>
        <topology evidence="1">Single-pass type I membrane protein</topology>
    </subcellularLocation>
</comment>